<evidence type="ECO:0000256" key="1">
    <source>
        <dbReference type="SAM" id="MobiDB-lite"/>
    </source>
</evidence>
<dbReference type="GO" id="GO:0000750">
    <property type="term" value="P:pheromone-dependent signal transduction involved in conjugation with cellular fusion"/>
    <property type="evidence" value="ECO:0007669"/>
    <property type="project" value="TreeGrafter"/>
</dbReference>
<sequence length="370" mass="41281">MDSKFSVYTQNVTFLDRSGRIVNASMTDVDMFIQYNTRACINYGSQLGASIALLVILLLLTHSDKRSSAVFVLNALALFFNIARLLFRVIHFATAFEKFYPYFAYDYADVPTSAYAISVLAVIFETMLVICVQVSLVLQVQVVCSTLRRRYRRALLCLSIVVALVPIGFRTGWMVENSMHIISLDNMEEIWWLESSINIVITISICFFCVVFLAKLGYAIRQRHRLGLREFGPMKVIFVMGCQTLIAPAILSILQYLIVVPELMSNVLTLVVISLPLSSIWAGAALESSRRTTTPIHQRRNLWRNLAGGVSNGTAPAKPVGSDMSASTAAQTLCYSEQSANKNSEPDPHHGISIEHDISIQTLRRNQSPV</sequence>
<keyword evidence="2" id="KW-0472">Membrane</keyword>
<keyword evidence="2" id="KW-1133">Transmembrane helix</keyword>
<feature type="compositionally biased region" description="Basic and acidic residues" evidence="1">
    <location>
        <begin position="344"/>
        <end position="358"/>
    </location>
</feature>
<keyword evidence="2" id="KW-0812">Transmembrane</keyword>
<evidence type="ECO:0000313" key="3">
    <source>
        <dbReference type="EMBL" id="KAJ5106071.1"/>
    </source>
</evidence>
<dbReference type="GeneID" id="81393168"/>
<dbReference type="CDD" id="cd14939">
    <property type="entry name" value="7tmD_STE2"/>
    <property type="match status" value="1"/>
</dbReference>
<dbReference type="PANTHER" id="PTHR28009">
    <property type="entry name" value="PHEROMONE ALPHA FACTOR RECEPTOR"/>
    <property type="match status" value="1"/>
</dbReference>
<feature type="transmembrane region" description="Helical" evidence="2">
    <location>
        <begin position="236"/>
        <end position="258"/>
    </location>
</feature>
<accession>A0A9W9FTB0</accession>
<dbReference type="OrthoDB" id="5402633at2759"/>
<organism evidence="3 4">
    <name type="scientific">Penicillium alfredii</name>
    <dbReference type="NCBI Taxonomy" id="1506179"/>
    <lineage>
        <taxon>Eukaryota</taxon>
        <taxon>Fungi</taxon>
        <taxon>Dikarya</taxon>
        <taxon>Ascomycota</taxon>
        <taxon>Pezizomycotina</taxon>
        <taxon>Eurotiomycetes</taxon>
        <taxon>Eurotiomycetidae</taxon>
        <taxon>Eurotiales</taxon>
        <taxon>Aspergillaceae</taxon>
        <taxon>Penicillium</taxon>
    </lineage>
</organism>
<feature type="region of interest" description="Disordered" evidence="1">
    <location>
        <begin position="338"/>
        <end position="370"/>
    </location>
</feature>
<reference evidence="3" key="2">
    <citation type="journal article" date="2023" name="IMA Fungus">
        <title>Comparative genomic study of the Penicillium genus elucidates a diverse pangenome and 15 lateral gene transfer events.</title>
        <authorList>
            <person name="Petersen C."/>
            <person name="Sorensen T."/>
            <person name="Nielsen M.R."/>
            <person name="Sondergaard T.E."/>
            <person name="Sorensen J.L."/>
            <person name="Fitzpatrick D.A."/>
            <person name="Frisvad J.C."/>
            <person name="Nielsen K.L."/>
        </authorList>
    </citation>
    <scope>NUCLEOTIDE SEQUENCE</scope>
    <source>
        <strain evidence="3">IBT 34128</strain>
    </source>
</reference>
<dbReference type="Gene3D" id="1.10.287.920">
    <property type="entry name" value="Pheromone alpha factor receptor"/>
    <property type="match status" value="1"/>
</dbReference>
<evidence type="ECO:0000313" key="4">
    <source>
        <dbReference type="Proteomes" id="UP001141434"/>
    </source>
</evidence>
<dbReference type="Proteomes" id="UP001141434">
    <property type="component" value="Unassembled WGS sequence"/>
</dbReference>
<feature type="transmembrane region" description="Helical" evidence="2">
    <location>
        <begin position="72"/>
        <end position="94"/>
    </location>
</feature>
<dbReference type="GO" id="GO:0004932">
    <property type="term" value="F:mating-type factor pheromone receptor activity"/>
    <property type="evidence" value="ECO:0007669"/>
    <property type="project" value="InterPro"/>
</dbReference>
<evidence type="ECO:0000256" key="2">
    <source>
        <dbReference type="SAM" id="Phobius"/>
    </source>
</evidence>
<protein>
    <submittedName>
        <fullName evidence="3">Fungal pheromone mating factor STE2 GPCR</fullName>
    </submittedName>
</protein>
<proteinExistence type="predicted"/>
<dbReference type="AlphaFoldDB" id="A0A9W9FTB0"/>
<comment type="caution">
    <text evidence="3">The sequence shown here is derived from an EMBL/GenBank/DDBJ whole genome shotgun (WGS) entry which is preliminary data.</text>
</comment>
<reference evidence="3" key="1">
    <citation type="submission" date="2022-11" db="EMBL/GenBank/DDBJ databases">
        <authorList>
            <person name="Petersen C."/>
        </authorList>
    </citation>
    <scope>NUCLEOTIDE SEQUENCE</scope>
    <source>
        <strain evidence="3">IBT 34128</strain>
    </source>
</reference>
<dbReference type="Pfam" id="PF02116">
    <property type="entry name" value="STE2"/>
    <property type="match status" value="1"/>
</dbReference>
<feature type="transmembrane region" description="Helical" evidence="2">
    <location>
        <begin position="114"/>
        <end position="142"/>
    </location>
</feature>
<dbReference type="RefSeq" id="XP_056515067.1">
    <property type="nucleotide sequence ID" value="XM_056654000.1"/>
</dbReference>
<feature type="transmembrane region" description="Helical" evidence="2">
    <location>
        <begin position="154"/>
        <end position="175"/>
    </location>
</feature>
<dbReference type="GO" id="GO:0038038">
    <property type="term" value="C:G protein-coupled receptor homodimeric complex"/>
    <property type="evidence" value="ECO:0007669"/>
    <property type="project" value="TreeGrafter"/>
</dbReference>
<feature type="compositionally biased region" description="Polar residues" evidence="1">
    <location>
        <begin position="359"/>
        <end position="370"/>
    </location>
</feature>
<name>A0A9W9FTB0_9EURO</name>
<feature type="transmembrane region" description="Helical" evidence="2">
    <location>
        <begin position="264"/>
        <end position="286"/>
    </location>
</feature>
<dbReference type="InterPro" id="IPR000366">
    <property type="entry name" value="GPCR_STE2"/>
</dbReference>
<dbReference type="PRINTS" id="PR00250">
    <property type="entry name" value="GPCRSTE2"/>
</dbReference>
<keyword evidence="4" id="KW-1185">Reference proteome</keyword>
<dbReference type="EMBL" id="JAPMSZ010000004">
    <property type="protein sequence ID" value="KAJ5106071.1"/>
    <property type="molecule type" value="Genomic_DNA"/>
</dbReference>
<dbReference type="InterPro" id="IPR027458">
    <property type="entry name" value="STE2_TM1-TM2_sf"/>
</dbReference>
<feature type="transmembrane region" description="Helical" evidence="2">
    <location>
        <begin position="41"/>
        <end position="60"/>
    </location>
</feature>
<feature type="transmembrane region" description="Helical" evidence="2">
    <location>
        <begin position="195"/>
        <end position="216"/>
    </location>
</feature>
<dbReference type="PANTHER" id="PTHR28009:SF1">
    <property type="entry name" value="PHEROMONE ALPHA FACTOR RECEPTOR"/>
    <property type="match status" value="1"/>
</dbReference>
<gene>
    <name evidence="3" type="ORF">NUU61_003418</name>
</gene>